<dbReference type="RefSeq" id="WP_284311002.1">
    <property type="nucleotide sequence ID" value="NZ_BSPC01000009.1"/>
</dbReference>
<evidence type="ECO:0000313" key="7">
    <source>
        <dbReference type="EMBL" id="GLS18186.1"/>
    </source>
</evidence>
<comment type="cofactor">
    <cofactor evidence="1">
        <name>Mo-molybdopterin</name>
        <dbReference type="ChEBI" id="CHEBI:71302"/>
    </cofactor>
</comment>
<organism evidence="7 8">
    <name type="scientific">Labrys miyagiensis</name>
    <dbReference type="NCBI Taxonomy" id="346912"/>
    <lineage>
        <taxon>Bacteria</taxon>
        <taxon>Pseudomonadati</taxon>
        <taxon>Pseudomonadota</taxon>
        <taxon>Alphaproteobacteria</taxon>
        <taxon>Hyphomicrobiales</taxon>
        <taxon>Xanthobacteraceae</taxon>
        <taxon>Labrys</taxon>
    </lineage>
</organism>
<evidence type="ECO:0000256" key="3">
    <source>
        <dbReference type="ARBA" id="ARBA00022723"/>
    </source>
</evidence>
<keyword evidence="8" id="KW-1185">Reference proteome</keyword>
<keyword evidence="3" id="KW-0479">Metal-binding</keyword>
<keyword evidence="2" id="KW-0500">Molybdenum</keyword>
<dbReference type="InterPro" id="IPR005066">
    <property type="entry name" value="MoCF_OxRdtse_dimer"/>
</dbReference>
<evidence type="ECO:0000259" key="6">
    <source>
        <dbReference type="Pfam" id="PF03404"/>
    </source>
</evidence>
<dbReference type="SUPFAM" id="SSF56524">
    <property type="entry name" value="Oxidoreductase molybdopterin-binding domain"/>
    <property type="match status" value="1"/>
</dbReference>
<dbReference type="InterPro" id="IPR008335">
    <property type="entry name" value="Mopterin_OxRdtase_euk"/>
</dbReference>
<evidence type="ECO:0000313" key="8">
    <source>
        <dbReference type="Proteomes" id="UP001156882"/>
    </source>
</evidence>
<keyword evidence="4" id="KW-0560">Oxidoreductase</keyword>
<dbReference type="Gene3D" id="3.90.420.10">
    <property type="entry name" value="Oxidoreductase, molybdopterin-binding domain"/>
    <property type="match status" value="1"/>
</dbReference>
<evidence type="ECO:0000256" key="4">
    <source>
        <dbReference type="ARBA" id="ARBA00023002"/>
    </source>
</evidence>
<dbReference type="Pfam" id="PF00174">
    <property type="entry name" value="Oxidored_molyb"/>
    <property type="match status" value="1"/>
</dbReference>
<sequence>MPLFVVRHQHSPETCPARDPAMGAMLLNHLSRPSAARHGLTIKAEAVVRGAHSLFFIAEAADEAGLQEFLTPFRMAGEVEVMAASTCAGVVASGGCDMLPTPVPVASLDPADACQDAIEAGLLVHRAHPLNGETWVPELAGGAVMPNGRFYLRNHFDMPCVDAERYRLSVDGMVERRLELGLRELRNLRSESLVVTLECAGNGRSLFEPAVPGEVWGLGAVSTAEWTGVPLTEVLERAGLRPGATELLFRGADGGLVEGLPAPIRYERGLCLDQIREAGALLAYEMNGEPLSSPHGFPLRLIVPGWYAVASVKWLTEIVVTDRPFEGHYQTDKYWYQWVRDGREEGEPVTLMNVRALVASPGEGTTLQRGETAIRGVAWSGAASISRVDVSLNDGPWRQARLVGERRRSAWQWWELITQLEEPGPLAIRARATDMAGRTQPESAEWNRLGYGNNSIHRITAEVI</sequence>
<dbReference type="EMBL" id="BSPC01000009">
    <property type="protein sequence ID" value="GLS18186.1"/>
    <property type="molecule type" value="Genomic_DNA"/>
</dbReference>
<reference evidence="8" key="1">
    <citation type="journal article" date="2019" name="Int. J. Syst. Evol. Microbiol.">
        <title>The Global Catalogue of Microorganisms (GCM) 10K type strain sequencing project: providing services to taxonomists for standard genome sequencing and annotation.</title>
        <authorList>
            <consortium name="The Broad Institute Genomics Platform"/>
            <consortium name="The Broad Institute Genome Sequencing Center for Infectious Disease"/>
            <person name="Wu L."/>
            <person name="Ma J."/>
        </authorList>
    </citation>
    <scope>NUCLEOTIDE SEQUENCE [LARGE SCALE GENOMIC DNA]</scope>
    <source>
        <strain evidence="8">NBRC 101365</strain>
    </source>
</reference>
<dbReference type="InterPro" id="IPR036374">
    <property type="entry name" value="OxRdtase_Mopterin-bd_sf"/>
</dbReference>
<dbReference type="SUPFAM" id="SSF81296">
    <property type="entry name" value="E set domains"/>
    <property type="match status" value="1"/>
</dbReference>
<dbReference type="CDD" id="cd02110">
    <property type="entry name" value="SO_family_Moco_dimer"/>
    <property type="match status" value="1"/>
</dbReference>
<feature type="domain" description="Oxidoreductase molybdopterin-binding" evidence="5">
    <location>
        <begin position="155"/>
        <end position="329"/>
    </location>
</feature>
<protein>
    <submittedName>
        <fullName evidence="7">Sulfite oxidase</fullName>
    </submittedName>
</protein>
<proteinExistence type="predicted"/>
<comment type="caution">
    <text evidence="7">The sequence shown here is derived from an EMBL/GenBank/DDBJ whole genome shotgun (WGS) entry which is preliminary data.</text>
</comment>
<dbReference type="PRINTS" id="PR00407">
    <property type="entry name" value="EUMOPTERIN"/>
</dbReference>
<dbReference type="PANTHER" id="PTHR19372">
    <property type="entry name" value="SULFITE REDUCTASE"/>
    <property type="match status" value="1"/>
</dbReference>
<gene>
    <name evidence="7" type="ORF">GCM10007874_12020</name>
</gene>
<accession>A0ABQ6CIX8</accession>
<feature type="domain" description="Moybdenum cofactor oxidoreductase dimerisation" evidence="6">
    <location>
        <begin position="351"/>
        <end position="461"/>
    </location>
</feature>
<name>A0ABQ6CIX8_9HYPH</name>
<dbReference type="Pfam" id="PF03404">
    <property type="entry name" value="Mo-co_dimer"/>
    <property type="match status" value="1"/>
</dbReference>
<dbReference type="Proteomes" id="UP001156882">
    <property type="component" value="Unassembled WGS sequence"/>
</dbReference>
<evidence type="ECO:0000259" key="5">
    <source>
        <dbReference type="Pfam" id="PF00174"/>
    </source>
</evidence>
<dbReference type="InterPro" id="IPR000572">
    <property type="entry name" value="OxRdtase_Mopterin-bd_dom"/>
</dbReference>
<dbReference type="Gene3D" id="2.60.40.650">
    <property type="match status" value="1"/>
</dbReference>
<dbReference type="InterPro" id="IPR014756">
    <property type="entry name" value="Ig_E-set"/>
</dbReference>
<evidence type="ECO:0000256" key="1">
    <source>
        <dbReference type="ARBA" id="ARBA00001924"/>
    </source>
</evidence>
<dbReference type="PANTHER" id="PTHR19372:SF7">
    <property type="entry name" value="SULFITE OXIDASE, MITOCHONDRIAL"/>
    <property type="match status" value="1"/>
</dbReference>
<evidence type="ECO:0000256" key="2">
    <source>
        <dbReference type="ARBA" id="ARBA00022505"/>
    </source>
</evidence>